<dbReference type="PROSITE" id="PS51257">
    <property type="entry name" value="PROKAR_LIPOPROTEIN"/>
    <property type="match status" value="1"/>
</dbReference>
<feature type="domain" description="Lytic transglycosylase MltA" evidence="8">
    <location>
        <begin position="156"/>
        <end position="309"/>
    </location>
</feature>
<dbReference type="PIRSF" id="PIRSF019422">
    <property type="entry name" value="MltA"/>
    <property type="match status" value="1"/>
</dbReference>
<protein>
    <recommendedName>
        <fullName evidence="2">peptidoglycan lytic exotransglycosylase</fullName>
        <ecNumber evidence="2">4.2.2.n1</ecNumber>
    </recommendedName>
    <alternativeName>
        <fullName evidence="5">Murein hydrolase A</fullName>
    </alternativeName>
</protein>
<dbReference type="Proteomes" id="UP000035352">
    <property type="component" value="Chromosome"/>
</dbReference>
<dbReference type="SMART" id="SM00925">
    <property type="entry name" value="MltA"/>
    <property type="match status" value="1"/>
</dbReference>
<dbReference type="OrthoDB" id="9783686at2"/>
<gene>
    <name evidence="9" type="primary">mltA</name>
    <name evidence="9" type="ORF">AAW51_2198</name>
</gene>
<keyword evidence="7" id="KW-0732">Signal</keyword>
<dbReference type="AlphaFoldDB" id="A0A0G3BHH8"/>
<name>A0A0G3BHH8_9BURK</name>
<dbReference type="RefSeq" id="WP_047194654.1">
    <property type="nucleotide sequence ID" value="NZ_CP011371.1"/>
</dbReference>
<evidence type="ECO:0000256" key="6">
    <source>
        <dbReference type="SAM" id="MobiDB-lite"/>
    </source>
</evidence>
<dbReference type="GO" id="GO:0004553">
    <property type="term" value="F:hydrolase activity, hydrolyzing O-glycosyl compounds"/>
    <property type="evidence" value="ECO:0007669"/>
    <property type="project" value="InterPro"/>
</dbReference>
<dbReference type="InterPro" id="IPR010611">
    <property type="entry name" value="3D_dom"/>
</dbReference>
<accession>A0A0G3BHH8</accession>
<dbReference type="KEGG" id="pbh:AAW51_2198"/>
<feature type="compositionally biased region" description="Low complexity" evidence="6">
    <location>
        <begin position="30"/>
        <end position="60"/>
    </location>
</feature>
<dbReference type="PANTHER" id="PTHR30124">
    <property type="entry name" value="MEMBRANE-BOUND LYTIC MUREIN TRANSGLYCOSYLASE A"/>
    <property type="match status" value="1"/>
</dbReference>
<dbReference type="GO" id="GO:0009254">
    <property type="term" value="P:peptidoglycan turnover"/>
    <property type="evidence" value="ECO:0007669"/>
    <property type="project" value="InterPro"/>
</dbReference>
<organism evidence="9 10">
    <name type="scientific">Caldimonas brevitalea</name>
    <dbReference type="NCBI Taxonomy" id="413882"/>
    <lineage>
        <taxon>Bacteria</taxon>
        <taxon>Pseudomonadati</taxon>
        <taxon>Pseudomonadota</taxon>
        <taxon>Betaproteobacteria</taxon>
        <taxon>Burkholderiales</taxon>
        <taxon>Sphaerotilaceae</taxon>
        <taxon>Caldimonas</taxon>
    </lineage>
</organism>
<dbReference type="InterPro" id="IPR005300">
    <property type="entry name" value="MltA_B"/>
</dbReference>
<dbReference type="PANTHER" id="PTHR30124:SF0">
    <property type="entry name" value="MEMBRANE-BOUND LYTIC MUREIN TRANSGLYCOSYLASE A"/>
    <property type="match status" value="1"/>
</dbReference>
<dbReference type="Gene3D" id="2.40.240.50">
    <property type="entry name" value="Barwin-like endoglucanases"/>
    <property type="match status" value="1"/>
</dbReference>
<proteinExistence type="predicted"/>
<evidence type="ECO:0000313" key="9">
    <source>
        <dbReference type="EMBL" id="AKJ28889.1"/>
    </source>
</evidence>
<evidence type="ECO:0000256" key="5">
    <source>
        <dbReference type="ARBA" id="ARBA00030918"/>
    </source>
</evidence>
<reference evidence="9 10" key="1">
    <citation type="submission" date="2015-05" db="EMBL/GenBank/DDBJ databases">
        <authorList>
            <person name="Tang B."/>
            <person name="Yu Y."/>
        </authorList>
    </citation>
    <scope>NUCLEOTIDE SEQUENCE [LARGE SCALE GENOMIC DNA]</scope>
    <source>
        <strain evidence="9 10">DSM 7029</strain>
    </source>
</reference>
<feature type="chain" id="PRO_5002551803" description="peptidoglycan lytic exotransglycosylase" evidence="7">
    <location>
        <begin position="29"/>
        <end position="410"/>
    </location>
</feature>
<feature type="region of interest" description="Disordered" evidence="6">
    <location>
        <begin position="30"/>
        <end position="65"/>
    </location>
</feature>
<evidence type="ECO:0000313" key="10">
    <source>
        <dbReference type="Proteomes" id="UP000035352"/>
    </source>
</evidence>
<evidence type="ECO:0000256" key="7">
    <source>
        <dbReference type="SAM" id="SignalP"/>
    </source>
</evidence>
<keyword evidence="4" id="KW-0961">Cell wall biogenesis/degradation</keyword>
<evidence type="ECO:0000256" key="3">
    <source>
        <dbReference type="ARBA" id="ARBA00023239"/>
    </source>
</evidence>
<dbReference type="CDD" id="cd14668">
    <property type="entry name" value="mlta_B"/>
    <property type="match status" value="1"/>
</dbReference>
<dbReference type="Pfam" id="PF03562">
    <property type="entry name" value="MltA"/>
    <property type="match status" value="1"/>
</dbReference>
<keyword evidence="3" id="KW-0456">Lyase</keyword>
<comment type="catalytic activity">
    <reaction evidence="1">
        <text>Exolytic cleavage of the (1-&gt;4)-beta-glycosidic linkage between N-acetylmuramic acid (MurNAc) and N-acetylglucosamine (GlcNAc) residues in peptidoglycan, from either the reducing or the non-reducing ends of the peptidoglycan chains, with concomitant formation of a 1,6-anhydrobond in the MurNAc residue.</text>
        <dbReference type="EC" id="4.2.2.n1"/>
    </reaction>
</comment>
<evidence type="ECO:0000259" key="8">
    <source>
        <dbReference type="SMART" id="SM00925"/>
    </source>
</evidence>
<dbReference type="EC" id="4.2.2.n1" evidence="2"/>
<feature type="signal peptide" evidence="7">
    <location>
        <begin position="1"/>
        <end position="28"/>
    </location>
</feature>
<dbReference type="GO" id="GO:0071555">
    <property type="term" value="P:cell wall organization"/>
    <property type="evidence" value="ECO:0007669"/>
    <property type="project" value="UniProtKB-KW"/>
</dbReference>
<dbReference type="GO" id="GO:0019867">
    <property type="term" value="C:outer membrane"/>
    <property type="evidence" value="ECO:0007669"/>
    <property type="project" value="InterPro"/>
</dbReference>
<dbReference type="GO" id="GO:0009253">
    <property type="term" value="P:peptidoglycan catabolic process"/>
    <property type="evidence" value="ECO:0007669"/>
    <property type="project" value="TreeGrafter"/>
</dbReference>
<dbReference type="Pfam" id="PF06725">
    <property type="entry name" value="3D"/>
    <property type="match status" value="1"/>
</dbReference>
<evidence type="ECO:0000256" key="1">
    <source>
        <dbReference type="ARBA" id="ARBA00001420"/>
    </source>
</evidence>
<dbReference type="Gene3D" id="2.40.40.10">
    <property type="entry name" value="RlpA-like domain"/>
    <property type="match status" value="1"/>
</dbReference>
<sequence length="410" mass="44707">MAQLSPRRASRAGLALATACTLAWSGCATPPSASAPAPAAAPQVAEPRPAETPAATAPAAGLKPIETDAGRLVPVDWSEVPDFEVDPLDDVHKSFRFSCPYLSRTPHWRPVCAQVAKLKPNDAAGLRQLLQSLQPYRLESKQGERSGPITGYYEPVLRGSRVARNPYFYPLYSRPVDLVPLDAKRGKGVTRGRREGEQVVPYWTRAQIPTPQGQRSMSGREIVWVDDPMDVILIEVQGSGRVALPDGTALRLSFADHNGHPYRPLSAWFRDKGELPSPGMLQIRQWARRNPPARVQEMLYSNPQVVFFRAEPVTDVTVGPRGASGAPVVPMRSLAVDPKAVPLGAPMYIEFASPLAGNVLNRRVVFGHDTGGAIKGPVRADFFWGFGEHAGEVAAKTRQNGRLWVFLPKP</sequence>
<dbReference type="InterPro" id="IPR026044">
    <property type="entry name" value="MltA"/>
</dbReference>
<dbReference type="EMBL" id="CP011371">
    <property type="protein sequence ID" value="AKJ28889.1"/>
    <property type="molecule type" value="Genomic_DNA"/>
</dbReference>
<dbReference type="GO" id="GO:0008933">
    <property type="term" value="F:peptidoglycan lytic transglycosylase activity"/>
    <property type="evidence" value="ECO:0007669"/>
    <property type="project" value="TreeGrafter"/>
</dbReference>
<evidence type="ECO:0000256" key="4">
    <source>
        <dbReference type="ARBA" id="ARBA00023316"/>
    </source>
</evidence>
<dbReference type="SUPFAM" id="SSF50685">
    <property type="entry name" value="Barwin-like endoglucanases"/>
    <property type="match status" value="1"/>
</dbReference>
<evidence type="ECO:0000256" key="2">
    <source>
        <dbReference type="ARBA" id="ARBA00012587"/>
    </source>
</evidence>
<keyword evidence="10" id="KW-1185">Reference proteome</keyword>
<dbReference type="InterPro" id="IPR036908">
    <property type="entry name" value="RlpA-like_sf"/>
</dbReference>
<dbReference type="STRING" id="413882.AAW51_2198"/>
<dbReference type="CDD" id="cd14485">
    <property type="entry name" value="mltA_like_LT_A"/>
    <property type="match status" value="1"/>
</dbReference>